<feature type="compositionally biased region" description="Basic and acidic residues" evidence="1">
    <location>
        <begin position="17"/>
        <end position="30"/>
    </location>
</feature>
<proteinExistence type="predicted"/>
<evidence type="ECO:0000313" key="3">
    <source>
        <dbReference type="Proteomes" id="UP001611383"/>
    </source>
</evidence>
<feature type="region of interest" description="Disordered" evidence="1">
    <location>
        <begin position="1"/>
        <end position="30"/>
    </location>
</feature>
<dbReference type="Proteomes" id="UP001611383">
    <property type="component" value="Chromosome"/>
</dbReference>
<organism evidence="2 3">
    <name type="scientific">Archangium minus</name>
    <dbReference type="NCBI Taxonomy" id="83450"/>
    <lineage>
        <taxon>Bacteria</taxon>
        <taxon>Pseudomonadati</taxon>
        <taxon>Myxococcota</taxon>
        <taxon>Myxococcia</taxon>
        <taxon>Myxococcales</taxon>
        <taxon>Cystobacterineae</taxon>
        <taxon>Archangiaceae</taxon>
        <taxon>Archangium</taxon>
    </lineage>
</organism>
<feature type="compositionally biased region" description="Basic and acidic residues" evidence="1">
    <location>
        <begin position="1"/>
        <end position="10"/>
    </location>
</feature>
<evidence type="ECO:0000313" key="2">
    <source>
        <dbReference type="EMBL" id="WNG51524.1"/>
    </source>
</evidence>
<protein>
    <submittedName>
        <fullName evidence="2">Uncharacterized protein</fullName>
    </submittedName>
</protein>
<keyword evidence="3" id="KW-1185">Reference proteome</keyword>
<reference evidence="2 3" key="1">
    <citation type="submission" date="2019-08" db="EMBL/GenBank/DDBJ databases">
        <title>Archangium and Cystobacter genomes.</title>
        <authorList>
            <person name="Chen I.-C.K."/>
            <person name="Wielgoss S."/>
        </authorList>
    </citation>
    <scope>NUCLEOTIDE SEQUENCE [LARGE SCALE GENOMIC DNA]</scope>
    <source>
        <strain evidence="2 3">Cbm 6</strain>
    </source>
</reference>
<evidence type="ECO:0000256" key="1">
    <source>
        <dbReference type="SAM" id="MobiDB-lite"/>
    </source>
</evidence>
<gene>
    <name evidence="2" type="ORF">F0U60_50880</name>
</gene>
<sequence length="394" mass="44550">MGNERHDKAPRGQRLPADLRERTGSERDESGLPLAFYERLAEASVDEKLALAREAASHPGFDEEDAFEVGSRVEEALIAADRYAEFEGLLDAWKERAPKVHDAEPAVRTWRVELALRLPGREVKGALVSVARLTGDAELVSRLAEWCLFRGRLDEARAGLMEAWPRVRDDDTVAEWTRVDYVTRSVLTCMDVALRESPDLSLADLYAHLAPFARAVPHWVKAGLALRAGREQWLRKTGQQLLALSSESFFEEQRSLVMAFEPELRVRHGWPWGRTQLLFPEFFQLLPGPFGHDGRMERAMELLLPVLSDLDHWVRGMVEERTLHPHVHAATALALRPWGEFVCRLGLVKEVELAAWWQQAWHILSALPEQFIASDDPLLVGEVRSSLQGGQLDA</sequence>
<accession>A0ABY9X862</accession>
<dbReference type="RefSeq" id="WP_395811788.1">
    <property type="nucleotide sequence ID" value="NZ_CP043494.1"/>
</dbReference>
<name>A0ABY9X862_9BACT</name>
<dbReference type="EMBL" id="CP043494">
    <property type="protein sequence ID" value="WNG51524.1"/>
    <property type="molecule type" value="Genomic_DNA"/>
</dbReference>